<gene>
    <name evidence="7" type="ORF">BA92_04710</name>
    <name evidence="6" type="ORF">IE90_10770</name>
</gene>
<keyword evidence="2 7" id="KW-0489">Methyltransferase</keyword>
<evidence type="ECO:0000259" key="4">
    <source>
        <dbReference type="Pfam" id="PF00588"/>
    </source>
</evidence>
<dbReference type="InterPro" id="IPR051259">
    <property type="entry name" value="rRNA_Methyltransferase"/>
</dbReference>
<dbReference type="Pfam" id="PF00588">
    <property type="entry name" value="SpoU_methylase"/>
    <property type="match status" value="1"/>
</dbReference>
<feature type="domain" description="tRNA/rRNA methyltransferase SpoU type" evidence="4">
    <location>
        <begin position="105"/>
        <end position="246"/>
    </location>
</feature>
<dbReference type="CDD" id="cd18109">
    <property type="entry name" value="SpoU-like_RNA-MTase"/>
    <property type="match status" value="1"/>
</dbReference>
<dbReference type="PANTHER" id="PTHR43191:SF2">
    <property type="entry name" value="RRNA METHYLTRANSFERASE 3, MITOCHONDRIAL"/>
    <property type="match status" value="1"/>
</dbReference>
<evidence type="ECO:0000313" key="8">
    <source>
        <dbReference type="Proteomes" id="UP000031937"/>
    </source>
</evidence>
<organism evidence="7 9">
    <name type="scientific">Sanguibacteroides justesenii</name>
    <dbReference type="NCBI Taxonomy" id="1547597"/>
    <lineage>
        <taxon>Bacteria</taxon>
        <taxon>Pseudomonadati</taxon>
        <taxon>Bacteroidota</taxon>
        <taxon>Bacteroidia</taxon>
        <taxon>Bacteroidales</taxon>
        <taxon>Porphyromonadaceae</taxon>
        <taxon>Sanguibacteroides</taxon>
    </lineage>
</organism>
<evidence type="ECO:0000313" key="7">
    <source>
        <dbReference type="EMBL" id="KIO45759.1"/>
    </source>
</evidence>
<dbReference type="OrthoDB" id="9785673at2"/>
<name>A0A0C3RIG7_9PORP</name>
<keyword evidence="9" id="KW-1185">Reference proteome</keyword>
<dbReference type="SUPFAM" id="SSF75217">
    <property type="entry name" value="alpha/beta knot"/>
    <property type="match status" value="1"/>
</dbReference>
<dbReference type="RefSeq" id="WP_041503798.1">
    <property type="nucleotide sequence ID" value="NZ_JPIT01000031.1"/>
</dbReference>
<feature type="domain" description="MRM3-like substrate binding" evidence="5">
    <location>
        <begin position="10"/>
        <end position="80"/>
    </location>
</feature>
<dbReference type="GO" id="GO:0032259">
    <property type="term" value="P:methylation"/>
    <property type="evidence" value="ECO:0007669"/>
    <property type="project" value="UniProtKB-KW"/>
</dbReference>
<dbReference type="SUPFAM" id="SSF55315">
    <property type="entry name" value="L30e-like"/>
    <property type="match status" value="1"/>
</dbReference>
<dbReference type="Gene3D" id="3.30.1330.30">
    <property type="match status" value="1"/>
</dbReference>
<dbReference type="InterPro" id="IPR001537">
    <property type="entry name" value="SpoU_MeTrfase"/>
</dbReference>
<comment type="caution">
    <text evidence="7">The sequence shown here is derived from an EMBL/GenBank/DDBJ whole genome shotgun (WGS) entry which is preliminary data.</text>
</comment>
<dbReference type="EMBL" id="JPIU01000037">
    <property type="protein sequence ID" value="KIO45759.1"/>
    <property type="molecule type" value="Genomic_DNA"/>
</dbReference>
<dbReference type="EMBL" id="JPIT01000031">
    <property type="protein sequence ID" value="KIO43595.1"/>
    <property type="molecule type" value="Genomic_DNA"/>
</dbReference>
<dbReference type="InterPro" id="IPR029064">
    <property type="entry name" value="Ribosomal_eL30-like_sf"/>
</dbReference>
<dbReference type="Pfam" id="PF22435">
    <property type="entry name" value="MRM3-like_sub_bind"/>
    <property type="match status" value="1"/>
</dbReference>
<dbReference type="AlphaFoldDB" id="A0A0C3RIG7"/>
<evidence type="ECO:0000259" key="5">
    <source>
        <dbReference type="Pfam" id="PF22435"/>
    </source>
</evidence>
<accession>A0A0C3RIG7</accession>
<evidence type="ECO:0000256" key="3">
    <source>
        <dbReference type="ARBA" id="ARBA00022679"/>
    </source>
</evidence>
<proteinExistence type="inferred from homology"/>
<dbReference type="PANTHER" id="PTHR43191">
    <property type="entry name" value="RRNA METHYLTRANSFERASE 3"/>
    <property type="match status" value="1"/>
</dbReference>
<evidence type="ECO:0000313" key="6">
    <source>
        <dbReference type="EMBL" id="KIO43595.1"/>
    </source>
</evidence>
<reference evidence="7 9" key="1">
    <citation type="submission" date="2014-07" db="EMBL/GenBank/DDBJ databases">
        <title>Porphyromonadaceae bacterium OUH 308042 = ATCC BAA-2681 = DSM 28342 draft genome.</title>
        <authorList>
            <person name="Sydenham T.V."/>
            <person name="Hasman H."/>
            <person name="Justensen U.S."/>
        </authorList>
    </citation>
    <scope>NUCLEOTIDE SEQUENCE [LARGE SCALE GENOMIC DNA]</scope>
    <source>
        <strain evidence="7 9">OUH 308042</strain>
    </source>
</reference>
<reference evidence="6 8" key="2">
    <citation type="submission" date="2014-07" db="EMBL/GenBank/DDBJ databases">
        <title>Porphyromonadaceae bacterium OUH 334697 = ATCC BAA-2682 = DSM 28341 draft genome.</title>
        <authorList>
            <person name="Sydenham T.V."/>
            <person name="Hasman H."/>
            <person name="Justesen U.S."/>
        </authorList>
    </citation>
    <scope>NUCLEOTIDE SEQUENCE [LARGE SCALE GENOMIC DNA]</scope>
    <source>
        <strain evidence="6 8">OUH 334697</strain>
    </source>
</reference>
<evidence type="ECO:0000256" key="2">
    <source>
        <dbReference type="ARBA" id="ARBA00022603"/>
    </source>
</evidence>
<evidence type="ECO:0000313" key="9">
    <source>
        <dbReference type="Proteomes" id="UP000031980"/>
    </source>
</evidence>
<dbReference type="Gene3D" id="3.40.1280.10">
    <property type="match status" value="1"/>
</dbReference>
<sequence length="254" mass="28994">MLSKHLTNVIQNLEKKKFRDKYNLFKIEGEKLVGELLLSDLKIDTIVAYPEWIDRHPRIPRQCRTIEVNEIEMKPLSNFKSLPEVIALAEIPDKTYQPEKISNTLSLILNGIQDPGNMGTILRVCDWFGIHSVFCDYDCANIFNPKCVQASMGAIFRVNVYYVDLLSFIPQFVKDDFKCYGTFLNGENIYHSHLEERGFIVMGNEGKGISPEIEQFVSRKLTIPSFADGTYSTESLNVGVATGIILSEFKRKQI</sequence>
<dbReference type="Proteomes" id="UP000031980">
    <property type="component" value="Unassembled WGS sequence"/>
</dbReference>
<dbReference type="InterPro" id="IPR029028">
    <property type="entry name" value="Alpha/beta_knot_MTases"/>
</dbReference>
<dbReference type="Proteomes" id="UP000031937">
    <property type="component" value="Unassembled WGS sequence"/>
</dbReference>
<evidence type="ECO:0000256" key="1">
    <source>
        <dbReference type="ARBA" id="ARBA00007228"/>
    </source>
</evidence>
<comment type="similarity">
    <text evidence="1">Belongs to the class IV-like SAM-binding methyltransferase superfamily. RNA methyltransferase TrmH family.</text>
</comment>
<dbReference type="GO" id="GO:0008173">
    <property type="term" value="F:RNA methyltransferase activity"/>
    <property type="evidence" value="ECO:0007669"/>
    <property type="project" value="InterPro"/>
</dbReference>
<dbReference type="InterPro" id="IPR053888">
    <property type="entry name" value="MRM3-like_sub_bind"/>
</dbReference>
<dbReference type="GO" id="GO:0006396">
    <property type="term" value="P:RNA processing"/>
    <property type="evidence" value="ECO:0007669"/>
    <property type="project" value="InterPro"/>
</dbReference>
<dbReference type="GO" id="GO:0003723">
    <property type="term" value="F:RNA binding"/>
    <property type="evidence" value="ECO:0007669"/>
    <property type="project" value="InterPro"/>
</dbReference>
<keyword evidence="3 7" id="KW-0808">Transferase</keyword>
<protein>
    <submittedName>
        <fullName evidence="7">RNA methyltransferase</fullName>
    </submittedName>
</protein>
<dbReference type="InterPro" id="IPR029026">
    <property type="entry name" value="tRNA_m1G_MTases_N"/>
</dbReference>